<evidence type="ECO:0000256" key="1">
    <source>
        <dbReference type="SAM" id="SignalP"/>
    </source>
</evidence>
<dbReference type="OrthoDB" id="3748423at2759"/>
<proteinExistence type="predicted"/>
<dbReference type="RefSeq" id="XP_033390532.1">
    <property type="nucleotide sequence ID" value="XM_033524855.1"/>
</dbReference>
<sequence>MKTFAVLTVLLSVAAALNPLAQRQAQCACDVSKCPPAGTEKHCQCVVSLTDNCYVEQTNAGVDCGLPTYPTGIPEQACGGSTNQTCGAGDMCYFPDKSCDPQTTACTGLCASDFCGGNFDKPCPDARWSCVLEDACVRAGNTDCDGKCELN</sequence>
<dbReference type="EMBL" id="ML978066">
    <property type="protein sequence ID" value="KAF2022193.1"/>
    <property type="molecule type" value="Genomic_DNA"/>
</dbReference>
<keyword evidence="1" id="KW-0732">Signal</keyword>
<accession>A0A6A5YAE7</accession>
<protein>
    <recommendedName>
        <fullName evidence="4">Extracellular membrane protein CFEM domain-containing protein</fullName>
    </recommendedName>
</protein>
<evidence type="ECO:0008006" key="4">
    <source>
        <dbReference type="Google" id="ProtNLM"/>
    </source>
</evidence>
<reference evidence="2" key="1">
    <citation type="journal article" date="2020" name="Stud. Mycol.">
        <title>101 Dothideomycetes genomes: a test case for predicting lifestyles and emergence of pathogens.</title>
        <authorList>
            <person name="Haridas S."/>
            <person name="Albert R."/>
            <person name="Binder M."/>
            <person name="Bloem J."/>
            <person name="Labutti K."/>
            <person name="Salamov A."/>
            <person name="Andreopoulos B."/>
            <person name="Baker S."/>
            <person name="Barry K."/>
            <person name="Bills G."/>
            <person name="Bluhm B."/>
            <person name="Cannon C."/>
            <person name="Castanera R."/>
            <person name="Culley D."/>
            <person name="Daum C."/>
            <person name="Ezra D."/>
            <person name="Gonzalez J."/>
            <person name="Henrissat B."/>
            <person name="Kuo A."/>
            <person name="Liang C."/>
            <person name="Lipzen A."/>
            <person name="Lutzoni F."/>
            <person name="Magnuson J."/>
            <person name="Mondo S."/>
            <person name="Nolan M."/>
            <person name="Ohm R."/>
            <person name="Pangilinan J."/>
            <person name="Park H.-J."/>
            <person name="Ramirez L."/>
            <person name="Alfaro M."/>
            <person name="Sun H."/>
            <person name="Tritt A."/>
            <person name="Yoshinaga Y."/>
            <person name="Zwiers L.-H."/>
            <person name="Turgeon B."/>
            <person name="Goodwin S."/>
            <person name="Spatafora J."/>
            <person name="Crous P."/>
            <person name="Grigoriev I."/>
        </authorList>
    </citation>
    <scope>NUCLEOTIDE SEQUENCE</scope>
    <source>
        <strain evidence="2">CBS 175.79</strain>
    </source>
</reference>
<gene>
    <name evidence="2" type="ORF">BU24DRAFT_384722</name>
</gene>
<feature type="chain" id="PRO_5025355789" description="Extracellular membrane protein CFEM domain-containing protein" evidence="1">
    <location>
        <begin position="17"/>
        <end position="151"/>
    </location>
</feature>
<dbReference type="Proteomes" id="UP000799778">
    <property type="component" value="Unassembled WGS sequence"/>
</dbReference>
<dbReference type="AlphaFoldDB" id="A0A6A5YAE7"/>
<name>A0A6A5YAE7_9PLEO</name>
<feature type="signal peptide" evidence="1">
    <location>
        <begin position="1"/>
        <end position="16"/>
    </location>
</feature>
<organism evidence="2 3">
    <name type="scientific">Aaosphaeria arxii CBS 175.79</name>
    <dbReference type="NCBI Taxonomy" id="1450172"/>
    <lineage>
        <taxon>Eukaryota</taxon>
        <taxon>Fungi</taxon>
        <taxon>Dikarya</taxon>
        <taxon>Ascomycota</taxon>
        <taxon>Pezizomycotina</taxon>
        <taxon>Dothideomycetes</taxon>
        <taxon>Pleosporomycetidae</taxon>
        <taxon>Pleosporales</taxon>
        <taxon>Pleosporales incertae sedis</taxon>
        <taxon>Aaosphaeria</taxon>
    </lineage>
</organism>
<evidence type="ECO:0000313" key="3">
    <source>
        <dbReference type="Proteomes" id="UP000799778"/>
    </source>
</evidence>
<dbReference type="GeneID" id="54282252"/>
<evidence type="ECO:0000313" key="2">
    <source>
        <dbReference type="EMBL" id="KAF2022193.1"/>
    </source>
</evidence>
<keyword evidence="3" id="KW-1185">Reference proteome</keyword>